<keyword evidence="3" id="KW-1185">Reference proteome</keyword>
<dbReference type="RefSeq" id="YP_001497336.1">
    <property type="nucleotide sequence ID" value="NC_009898.1"/>
</dbReference>
<feature type="region of interest" description="Disordered" evidence="1">
    <location>
        <begin position="1"/>
        <end position="20"/>
    </location>
</feature>
<evidence type="ECO:0000313" key="3">
    <source>
        <dbReference type="Proteomes" id="UP000202419"/>
    </source>
</evidence>
<dbReference type="GeneID" id="5659494"/>
<protein>
    <submittedName>
        <fullName evidence="2">Uncharacterized protein b140L</fullName>
    </submittedName>
</protein>
<evidence type="ECO:0000313" key="2">
    <source>
        <dbReference type="EMBL" id="ABT14539.1"/>
    </source>
</evidence>
<proteinExistence type="predicted"/>
<reference evidence="2 3" key="1">
    <citation type="journal article" date="2007" name="Virology">
        <title>Sequence and annotation of the 369-kb NY-2A and the 345-kb AR158 viruses that infect Chlorella NC64A.</title>
        <authorList>
            <person name="Fitzgerald L.A."/>
            <person name="Graves M.V."/>
            <person name="Li X."/>
            <person name="Feldblyum T."/>
            <person name="Nierman W.C."/>
            <person name="Van Etten J.L."/>
        </authorList>
    </citation>
    <scope>NUCLEOTIDE SEQUENCE [LARGE SCALE GENOMIC DNA]</scope>
    <source>
        <strain evidence="2 3">NY-2A</strain>
    </source>
</reference>
<evidence type="ECO:0000256" key="1">
    <source>
        <dbReference type="SAM" id="MobiDB-lite"/>
    </source>
</evidence>
<name>A7IW15_PBCVN</name>
<organismHost>
    <name type="scientific">Chlorella</name>
    <dbReference type="NCBI Taxonomy" id="3071"/>
</organismHost>
<accession>A7IW15</accession>
<dbReference type="KEGG" id="vg:5659494"/>
<dbReference type="Proteomes" id="UP000202419">
    <property type="component" value="Segment"/>
</dbReference>
<gene>
    <name evidence="2" type="primary">b140L</name>
    <name evidence="2" type="ORF">NY2A_b140L</name>
</gene>
<organism evidence="2 3">
    <name type="scientific">Paramecium bursaria Chlorella virus NY2A</name>
    <name type="common">PBCV-NY2A</name>
    <dbReference type="NCBI Taxonomy" id="46021"/>
    <lineage>
        <taxon>Viruses</taxon>
        <taxon>Varidnaviria</taxon>
        <taxon>Bamfordvirae</taxon>
        <taxon>Nucleocytoviricota</taxon>
        <taxon>Megaviricetes</taxon>
        <taxon>Algavirales</taxon>
        <taxon>Phycodnaviridae</taxon>
        <taxon>Chlorovirus</taxon>
        <taxon>Chlorovirus americanus</taxon>
    </lineage>
</organism>
<sequence>MSKEIPSSKISRAAAAASKSPSQITTIVLLSSISFCSLTELRVFSNSVLSSRYAGTKVKNFFVLS</sequence>
<dbReference type="EMBL" id="DQ491002">
    <property type="protein sequence ID" value="ABT14539.1"/>
    <property type="molecule type" value="Genomic_DNA"/>
</dbReference>